<evidence type="ECO:0000256" key="6">
    <source>
        <dbReference type="ARBA" id="ARBA00022927"/>
    </source>
</evidence>
<evidence type="ECO:0000256" key="4">
    <source>
        <dbReference type="ARBA" id="ARBA00022833"/>
    </source>
</evidence>
<evidence type="ECO:0000259" key="10">
    <source>
        <dbReference type="Pfam" id="PF00626"/>
    </source>
</evidence>
<dbReference type="InterPro" id="IPR036175">
    <property type="entry name" value="Sec23/24_helical_dom_sf"/>
</dbReference>
<keyword evidence="2 9" id="KW-0479">Metal-binding</keyword>
<dbReference type="Proteomes" id="UP001174909">
    <property type="component" value="Unassembled WGS sequence"/>
</dbReference>
<dbReference type="SUPFAM" id="SSF81995">
    <property type="entry name" value="beta-sandwich domain of Sec23/24"/>
    <property type="match status" value="1"/>
</dbReference>
<dbReference type="GO" id="GO:0005096">
    <property type="term" value="F:GTPase activator activity"/>
    <property type="evidence" value="ECO:0007669"/>
    <property type="project" value="TreeGrafter"/>
</dbReference>
<dbReference type="CDD" id="cd11287">
    <property type="entry name" value="Sec23_C"/>
    <property type="match status" value="1"/>
</dbReference>
<dbReference type="GO" id="GO:0046872">
    <property type="term" value="F:metal ion binding"/>
    <property type="evidence" value="ECO:0007669"/>
    <property type="project" value="UniProtKB-KW"/>
</dbReference>
<keyword evidence="5 9" id="KW-0931">ER-Golgi transport</keyword>
<dbReference type="Pfam" id="PF00626">
    <property type="entry name" value="Gelsolin"/>
    <property type="match status" value="1"/>
</dbReference>
<dbReference type="FunFam" id="1.20.120.730:FF:000005">
    <property type="entry name" value="Protein transport protein SEC23"/>
    <property type="match status" value="1"/>
</dbReference>
<evidence type="ECO:0000313" key="13">
    <source>
        <dbReference type="Proteomes" id="UP001174909"/>
    </source>
</evidence>
<dbReference type="GO" id="GO:0090110">
    <property type="term" value="P:COPII-coated vesicle cargo loading"/>
    <property type="evidence" value="ECO:0007669"/>
    <property type="project" value="TreeGrafter"/>
</dbReference>
<dbReference type="Gene3D" id="1.20.120.730">
    <property type="entry name" value="Sec23/Sec24 helical domain"/>
    <property type="match status" value="1"/>
</dbReference>
<dbReference type="InterPro" id="IPR037550">
    <property type="entry name" value="Sec23_C"/>
</dbReference>
<dbReference type="SUPFAM" id="SSF81811">
    <property type="entry name" value="Helical domain of Sec23/24"/>
    <property type="match status" value="1"/>
</dbReference>
<dbReference type="Pfam" id="PF04815">
    <property type="entry name" value="Sec23_helical"/>
    <property type="match status" value="1"/>
</dbReference>
<evidence type="ECO:0000256" key="7">
    <source>
        <dbReference type="ARBA" id="ARBA00023136"/>
    </source>
</evidence>
<dbReference type="FunFam" id="3.40.20.10:FF:000003">
    <property type="entry name" value="Protein transport protein SEC23"/>
    <property type="match status" value="1"/>
</dbReference>
<dbReference type="InterPro" id="IPR007123">
    <property type="entry name" value="Gelsolin-like_dom"/>
</dbReference>
<keyword evidence="3 9" id="KW-0256">Endoplasmic reticulum</keyword>
<comment type="subcellular location">
    <subcellularLocation>
        <location evidence="9">Cytoplasmic vesicle</location>
        <location evidence="9">COPII-coated vesicle membrane</location>
        <topology evidence="9">Peripheral membrane protein</topology>
        <orientation evidence="9">Cytoplasmic side</orientation>
    </subcellularLocation>
    <subcellularLocation>
        <location evidence="9">Endoplasmic reticulum membrane</location>
        <topology evidence="9">Peripheral membrane protein</topology>
        <orientation evidence="9">Cytoplasmic side</orientation>
    </subcellularLocation>
</comment>
<keyword evidence="9" id="KW-0963">Cytoplasm</keyword>
<sequence length="285" mass="32883">MGCVQFITFYQHSTGQKRVRVTTIARQWVDAATNLNYISSSFDQECAAVMMARLAVSRSENDDGPDVLRWLDRMLIRLCQKFGEYHKDDPSSFKFSENFSLYPQFMFHLRRSPFLQVFNNSPDETSYYRNKLNKEDVTQSLVMIQPILYAYSFNGPPEPVLLDSTSITADRILLMDAFFHIVIYNGETIDAWKKAGYQDLPDHENFRQLLQAPVDDAQEILQTRFPMPRYIVTQKGGSQARFLLSKVNPSQTHNTMSGWGAVRMTSSLHQKPYLTVFRLIEAADC</sequence>
<dbReference type="EMBL" id="CASHTH010000827">
    <property type="protein sequence ID" value="CAI8008230.1"/>
    <property type="molecule type" value="Genomic_DNA"/>
</dbReference>
<name>A0AA35WB32_GEOBA</name>
<keyword evidence="1 9" id="KW-0813">Transport</keyword>
<evidence type="ECO:0000256" key="5">
    <source>
        <dbReference type="ARBA" id="ARBA00022892"/>
    </source>
</evidence>
<dbReference type="Gene3D" id="2.60.40.1670">
    <property type="entry name" value="beta-sandwich domain of Sec23/24"/>
    <property type="match status" value="1"/>
</dbReference>
<organism evidence="12 13">
    <name type="scientific">Geodia barretti</name>
    <name type="common">Barrett's horny sponge</name>
    <dbReference type="NCBI Taxonomy" id="519541"/>
    <lineage>
        <taxon>Eukaryota</taxon>
        <taxon>Metazoa</taxon>
        <taxon>Porifera</taxon>
        <taxon>Demospongiae</taxon>
        <taxon>Heteroscleromorpha</taxon>
        <taxon>Tetractinellida</taxon>
        <taxon>Astrophorina</taxon>
        <taxon>Geodiidae</taxon>
        <taxon>Geodia</taxon>
    </lineage>
</organism>
<proteinExistence type="inferred from homology"/>
<dbReference type="InterPro" id="IPR006900">
    <property type="entry name" value="Sec23/24_helical_dom"/>
</dbReference>
<dbReference type="PANTHER" id="PTHR11141:SF0">
    <property type="entry name" value="PROTEIN TRANSPORT PROTEIN SEC23"/>
    <property type="match status" value="1"/>
</dbReference>
<dbReference type="Gene3D" id="3.40.20.10">
    <property type="entry name" value="Severin"/>
    <property type="match status" value="1"/>
</dbReference>
<evidence type="ECO:0000313" key="12">
    <source>
        <dbReference type="EMBL" id="CAI8008230.1"/>
    </source>
</evidence>
<keyword evidence="7 9" id="KW-0472">Membrane</keyword>
<keyword evidence="8 9" id="KW-0968">Cytoplasmic vesicle</keyword>
<evidence type="ECO:0000256" key="9">
    <source>
        <dbReference type="RuleBase" id="RU365030"/>
    </source>
</evidence>
<comment type="function">
    <text evidence="9">Component of the coat protein complex II (COPII) which promotes the formation of transport vesicles from the endoplasmic reticulum (ER). The coat has two main functions, the physical deformation of the endoplasmic reticulum membrane into vesicles and the selection of cargo molecules.</text>
</comment>
<dbReference type="GO" id="GO:0006886">
    <property type="term" value="P:intracellular protein transport"/>
    <property type="evidence" value="ECO:0007669"/>
    <property type="project" value="InterPro"/>
</dbReference>
<reference evidence="12" key="1">
    <citation type="submission" date="2023-03" db="EMBL/GenBank/DDBJ databases">
        <authorList>
            <person name="Steffen K."/>
            <person name="Cardenas P."/>
        </authorList>
    </citation>
    <scope>NUCLEOTIDE SEQUENCE</scope>
</reference>
<protein>
    <recommendedName>
        <fullName evidence="9">Protein transport protein SEC23</fullName>
    </recommendedName>
</protein>
<dbReference type="SUPFAM" id="SSF82754">
    <property type="entry name" value="C-terminal, gelsolin-like domain of Sec23/24"/>
    <property type="match status" value="1"/>
</dbReference>
<comment type="similarity">
    <text evidence="9">Belongs to the SEC23/SEC24 family. SEC23 subfamily.</text>
</comment>
<keyword evidence="13" id="KW-1185">Reference proteome</keyword>
<dbReference type="InterPro" id="IPR029006">
    <property type="entry name" value="ADF-H/Gelsolin-like_dom_sf"/>
</dbReference>
<dbReference type="GO" id="GO:0030127">
    <property type="term" value="C:COPII vesicle coat"/>
    <property type="evidence" value="ECO:0007669"/>
    <property type="project" value="InterPro"/>
</dbReference>
<comment type="caution">
    <text evidence="12">The sequence shown here is derived from an EMBL/GenBank/DDBJ whole genome shotgun (WGS) entry which is preliminary data.</text>
</comment>
<keyword evidence="4 9" id="KW-0862">Zinc</keyword>
<feature type="domain" description="Gelsolin-like" evidence="10">
    <location>
        <begin position="157"/>
        <end position="243"/>
    </location>
</feature>
<dbReference type="AlphaFoldDB" id="A0AA35WB32"/>
<evidence type="ECO:0000256" key="3">
    <source>
        <dbReference type="ARBA" id="ARBA00022824"/>
    </source>
</evidence>
<feature type="domain" description="Sec23/Sec24 helical" evidence="11">
    <location>
        <begin position="43"/>
        <end position="141"/>
    </location>
</feature>
<dbReference type="GO" id="GO:0070971">
    <property type="term" value="C:endoplasmic reticulum exit site"/>
    <property type="evidence" value="ECO:0007669"/>
    <property type="project" value="TreeGrafter"/>
</dbReference>
<evidence type="ECO:0000256" key="1">
    <source>
        <dbReference type="ARBA" id="ARBA00022448"/>
    </source>
</evidence>
<evidence type="ECO:0000256" key="8">
    <source>
        <dbReference type="ARBA" id="ARBA00023329"/>
    </source>
</evidence>
<accession>A0AA35WB32</accession>
<dbReference type="InterPro" id="IPR036180">
    <property type="entry name" value="Gelsolin-like_dom_sf"/>
</dbReference>
<keyword evidence="6 9" id="KW-0653">Protein transport</keyword>
<dbReference type="GO" id="GO:0005789">
    <property type="term" value="C:endoplasmic reticulum membrane"/>
    <property type="evidence" value="ECO:0007669"/>
    <property type="project" value="UniProtKB-SubCell"/>
</dbReference>
<evidence type="ECO:0000256" key="2">
    <source>
        <dbReference type="ARBA" id="ARBA00022723"/>
    </source>
</evidence>
<dbReference type="InterPro" id="IPR037364">
    <property type="entry name" value="Sec23"/>
</dbReference>
<evidence type="ECO:0000259" key="11">
    <source>
        <dbReference type="Pfam" id="PF04815"/>
    </source>
</evidence>
<gene>
    <name evidence="12" type="ORF">GBAR_LOCUS5653</name>
</gene>
<dbReference type="PANTHER" id="PTHR11141">
    <property type="entry name" value="PROTEIN TRANSPORT PROTEIN SEC23"/>
    <property type="match status" value="1"/>
</dbReference>